<dbReference type="Gene3D" id="3.40.190.10">
    <property type="entry name" value="Periplasmic binding protein-like II"/>
    <property type="match status" value="2"/>
</dbReference>
<dbReference type="OrthoDB" id="9766989at2"/>
<reference evidence="2 3" key="1">
    <citation type="submission" date="2010-08" db="EMBL/GenBank/DDBJ databases">
        <title>The draft genome of Desulfovibrio fructosovorans JJ.</title>
        <authorList>
            <consortium name="US DOE Joint Genome Institute (JGI-PGF)"/>
            <person name="Lucas S."/>
            <person name="Copeland A."/>
            <person name="Lapidus A."/>
            <person name="Cheng J.-F."/>
            <person name="Bruce D."/>
            <person name="Goodwin L."/>
            <person name="Pitluck S."/>
            <person name="Land M.L."/>
            <person name="Hauser L."/>
            <person name="Chang Y.-J."/>
            <person name="Jeffries C."/>
            <person name="Wall J.D."/>
            <person name="Stahl D.A."/>
            <person name="Arkin A.P."/>
            <person name="Dehal P."/>
            <person name="Stolyar S.M."/>
            <person name="Hazen T.C."/>
            <person name="Woyke T.J."/>
        </authorList>
    </citation>
    <scope>NUCLEOTIDE SEQUENCE [LARGE SCALE GENOMIC DNA]</scope>
    <source>
        <strain evidence="2 3">JJ</strain>
    </source>
</reference>
<dbReference type="STRING" id="596151.DesfrDRAFT_1163"/>
<dbReference type="Pfam" id="PF13343">
    <property type="entry name" value="SBP_bac_6"/>
    <property type="match status" value="1"/>
</dbReference>
<dbReference type="Proteomes" id="UP000006250">
    <property type="component" value="Unassembled WGS sequence"/>
</dbReference>
<dbReference type="eggNOG" id="COG1840">
    <property type="taxonomic scope" value="Bacteria"/>
</dbReference>
<gene>
    <name evidence="2" type="ORF">DesfrDRAFT_1163</name>
</gene>
<dbReference type="AlphaFoldDB" id="E1JU64"/>
<protein>
    <submittedName>
        <fullName evidence="2">ABC-type Fe3+ transport system periplasmic component-like protein</fullName>
    </submittedName>
</protein>
<proteinExistence type="predicted"/>
<evidence type="ECO:0000313" key="2">
    <source>
        <dbReference type="EMBL" id="EFL51994.1"/>
    </source>
</evidence>
<accession>E1JU64</accession>
<evidence type="ECO:0000256" key="1">
    <source>
        <dbReference type="ARBA" id="ARBA00022729"/>
    </source>
</evidence>
<dbReference type="EMBL" id="AECZ01000006">
    <property type="protein sequence ID" value="EFL51994.1"/>
    <property type="molecule type" value="Genomic_DNA"/>
</dbReference>
<name>E1JU64_SOLFR</name>
<comment type="caution">
    <text evidence="2">The sequence shown here is derived from an EMBL/GenBank/DDBJ whole genome shotgun (WGS) entry which is preliminary data.</text>
</comment>
<keyword evidence="3" id="KW-1185">Reference proteome</keyword>
<keyword evidence="1" id="KW-0732">Signal</keyword>
<dbReference type="SUPFAM" id="SSF53850">
    <property type="entry name" value="Periplasmic binding protein-like II"/>
    <property type="match status" value="1"/>
</dbReference>
<dbReference type="RefSeq" id="WP_005991997.1">
    <property type="nucleotide sequence ID" value="NZ_AECZ01000006.1"/>
</dbReference>
<organism evidence="2 3">
    <name type="scientific">Solidesulfovibrio fructosivorans JJ]</name>
    <dbReference type="NCBI Taxonomy" id="596151"/>
    <lineage>
        <taxon>Bacteria</taxon>
        <taxon>Pseudomonadati</taxon>
        <taxon>Thermodesulfobacteriota</taxon>
        <taxon>Desulfovibrionia</taxon>
        <taxon>Desulfovibrionales</taxon>
        <taxon>Desulfovibrionaceae</taxon>
        <taxon>Solidesulfovibrio</taxon>
    </lineage>
</organism>
<dbReference type="PANTHER" id="PTHR30006">
    <property type="entry name" value="THIAMINE-BINDING PERIPLASMIC PROTEIN-RELATED"/>
    <property type="match status" value="1"/>
</dbReference>
<sequence length="399" mass="43815" precursor="true">MSANVSDILDFTVQHFLRQYPDGRHLLELAGLTQEPSHEQNDPLSAYLTLGSLLRHRGLDPRAFLELVAARHEMAETTGRPLWVEANVPCALKAPLEIALKQAGEIQGRGTPPEARITVQSENESSISNQGDTITDLARMPDLTMAAGYNTLLDHAFMRRWATKEHFAANPGRKVNPALAPYGFADPQGIYRAIGVNVFVFVIDPVLAKGRETPDAWEKLLDEAFVRDVAVCGMGDKVSGSLMLHIQAKFGDDAVRRLGRNVRCGMHPSQVIKFLGTGSPQSPAVAVMPYFFARLADIRRPATVVWPRDGAVAMPFFQLVKRNGPEKLATLAAHMEGAEVGRVCSGAFFPSLHPDVPCPLPEEASLAWLGWDTLRENDLAALRRRAATLFEEGRGETRP</sequence>
<dbReference type="PANTHER" id="PTHR30006:SF2">
    <property type="entry name" value="ABC TRANSPORTER SUBSTRATE-BINDING PROTEIN"/>
    <property type="match status" value="1"/>
</dbReference>
<evidence type="ECO:0000313" key="3">
    <source>
        <dbReference type="Proteomes" id="UP000006250"/>
    </source>
</evidence>